<dbReference type="Pfam" id="PF20297">
    <property type="entry name" value="MSSS"/>
    <property type="match status" value="1"/>
</dbReference>
<dbReference type="InterPro" id="IPR000432">
    <property type="entry name" value="DNA_mismatch_repair_MutS_C"/>
</dbReference>
<feature type="domain" description="Smr" evidence="10">
    <location>
        <begin position="756"/>
        <end position="831"/>
    </location>
</feature>
<comment type="similarity">
    <text evidence="7">Belongs to the DNA mismatch repair MutS family. MutS2 subfamily.</text>
</comment>
<dbReference type="GO" id="GO:0072344">
    <property type="term" value="P:rescue of stalled ribosome"/>
    <property type="evidence" value="ECO:0007669"/>
    <property type="project" value="UniProtKB-UniRule"/>
</dbReference>
<keyword evidence="2 7" id="KW-0547">Nucleotide-binding</keyword>
<dbReference type="EMBL" id="SMGK01000004">
    <property type="protein sequence ID" value="TCK71960.1"/>
    <property type="molecule type" value="Genomic_DNA"/>
</dbReference>
<comment type="caution">
    <text evidence="11">The sequence shown here is derived from an EMBL/GenBank/DDBJ whole genome shotgun (WGS) entry which is preliminary data.</text>
</comment>
<keyword evidence="3 7" id="KW-0378">Hydrolase</keyword>
<dbReference type="SMART" id="SM00533">
    <property type="entry name" value="MUTSd"/>
    <property type="match status" value="1"/>
</dbReference>
<keyword evidence="1 7" id="KW-0699">rRNA-binding</keyword>
<dbReference type="NCBIfam" id="TIGR01069">
    <property type="entry name" value="mutS2"/>
    <property type="match status" value="1"/>
</dbReference>
<comment type="subunit">
    <text evidence="7">Homodimer. Binds to stalled ribosomes, contacting rRNA.</text>
</comment>
<comment type="function">
    <text evidence="7">Endonuclease that is involved in the suppression of homologous recombination and thus may have a key role in the control of bacterial genetic diversity.</text>
</comment>
<dbReference type="RefSeq" id="WP_131997297.1">
    <property type="nucleotide sequence ID" value="NZ_SMGK01000004.1"/>
</dbReference>
<dbReference type="GO" id="GO:0005524">
    <property type="term" value="F:ATP binding"/>
    <property type="evidence" value="ECO:0007669"/>
    <property type="project" value="UniProtKB-UniRule"/>
</dbReference>
<dbReference type="FunFam" id="3.40.50.300:FF:000830">
    <property type="entry name" value="Endonuclease MutS2"/>
    <property type="match status" value="1"/>
</dbReference>
<proteinExistence type="inferred from homology"/>
<dbReference type="GO" id="GO:0004519">
    <property type="term" value="F:endonuclease activity"/>
    <property type="evidence" value="ECO:0007669"/>
    <property type="project" value="UniProtKB-UniRule"/>
</dbReference>
<evidence type="ECO:0000256" key="1">
    <source>
        <dbReference type="ARBA" id="ARBA00022730"/>
    </source>
</evidence>
<dbReference type="PROSITE" id="PS50828">
    <property type="entry name" value="SMR"/>
    <property type="match status" value="1"/>
</dbReference>
<evidence type="ECO:0000256" key="5">
    <source>
        <dbReference type="ARBA" id="ARBA00022884"/>
    </source>
</evidence>
<dbReference type="InterPro" id="IPR036187">
    <property type="entry name" value="DNA_mismatch_repair_MutS_sf"/>
</dbReference>
<evidence type="ECO:0000256" key="9">
    <source>
        <dbReference type="SAM" id="MobiDB-lite"/>
    </source>
</evidence>
<protein>
    <recommendedName>
        <fullName evidence="7">Endonuclease MutS2</fullName>
        <ecNumber evidence="7">3.1.-.-</ecNumber>
    </recommendedName>
    <alternativeName>
        <fullName evidence="7">Ribosome-associated protein quality control-upstream factor</fullName>
        <shortName evidence="7">RQC-upstream factor</shortName>
        <shortName evidence="7">RqcU</shortName>
        <ecNumber evidence="7">3.6.4.-</ecNumber>
    </alternativeName>
</protein>
<dbReference type="InterPro" id="IPR007696">
    <property type="entry name" value="DNA_mismatch_repair_MutS_core"/>
</dbReference>
<dbReference type="InterPro" id="IPR036063">
    <property type="entry name" value="Smr_dom_sf"/>
</dbReference>
<evidence type="ECO:0000313" key="12">
    <source>
        <dbReference type="Proteomes" id="UP000295210"/>
    </source>
</evidence>
<evidence type="ECO:0000256" key="8">
    <source>
        <dbReference type="SAM" id="Coils"/>
    </source>
</evidence>
<dbReference type="Proteomes" id="UP000295210">
    <property type="component" value="Unassembled WGS sequence"/>
</dbReference>
<dbReference type="SMART" id="SM00463">
    <property type="entry name" value="SMR"/>
    <property type="match status" value="1"/>
</dbReference>
<dbReference type="GO" id="GO:0140664">
    <property type="term" value="F:ATP-dependent DNA damage sensor activity"/>
    <property type="evidence" value="ECO:0007669"/>
    <property type="project" value="InterPro"/>
</dbReference>
<keyword evidence="8" id="KW-0175">Coiled coil</keyword>
<evidence type="ECO:0000256" key="2">
    <source>
        <dbReference type="ARBA" id="ARBA00022741"/>
    </source>
</evidence>
<keyword evidence="6 7" id="KW-0238">DNA-binding</keyword>
<dbReference type="OrthoDB" id="9808166at2"/>
<feature type="region of interest" description="Disordered" evidence="9">
    <location>
        <begin position="813"/>
        <end position="832"/>
    </location>
</feature>
<dbReference type="SUPFAM" id="SSF52540">
    <property type="entry name" value="P-loop containing nucleoside triphosphate hydrolases"/>
    <property type="match status" value="1"/>
</dbReference>
<dbReference type="GO" id="GO:0030983">
    <property type="term" value="F:mismatched DNA binding"/>
    <property type="evidence" value="ECO:0007669"/>
    <property type="project" value="InterPro"/>
</dbReference>
<keyword evidence="5 7" id="KW-0694">RNA-binding</keyword>
<accession>A0A4R1L4J3</accession>
<dbReference type="InterPro" id="IPR045076">
    <property type="entry name" value="MutS"/>
</dbReference>
<dbReference type="Pfam" id="PF01713">
    <property type="entry name" value="Smr"/>
    <property type="match status" value="1"/>
</dbReference>
<feature type="binding site" evidence="7">
    <location>
        <begin position="373"/>
        <end position="380"/>
    </location>
    <ligand>
        <name>ATP</name>
        <dbReference type="ChEBI" id="CHEBI:30616"/>
    </ligand>
</feature>
<dbReference type="InterPro" id="IPR002625">
    <property type="entry name" value="Smr_dom"/>
</dbReference>
<evidence type="ECO:0000313" key="11">
    <source>
        <dbReference type="EMBL" id="TCK71960.1"/>
    </source>
</evidence>
<dbReference type="EC" id="3.6.4.-" evidence="7"/>
<dbReference type="InterPro" id="IPR027417">
    <property type="entry name" value="P-loop_NTPase"/>
</dbReference>
<reference evidence="11 12" key="1">
    <citation type="submission" date="2019-03" db="EMBL/GenBank/DDBJ databases">
        <title>Genomic Encyclopedia of Type Strains, Phase IV (KMG-IV): sequencing the most valuable type-strain genomes for metagenomic binning, comparative biology and taxonomic classification.</title>
        <authorList>
            <person name="Goeker M."/>
        </authorList>
    </citation>
    <scope>NUCLEOTIDE SEQUENCE [LARGE SCALE GENOMIC DNA]</scope>
    <source>
        <strain evidence="11 12">DSM 103428</strain>
    </source>
</reference>
<name>A0A4R1L4J3_9BACT</name>
<dbReference type="InterPro" id="IPR046893">
    <property type="entry name" value="MSSS"/>
</dbReference>
<dbReference type="PIRSF" id="PIRSF005814">
    <property type="entry name" value="MutS_YshD"/>
    <property type="match status" value="1"/>
</dbReference>
<keyword evidence="4 7" id="KW-0067">ATP-binding</keyword>
<dbReference type="GO" id="GO:0016887">
    <property type="term" value="F:ATP hydrolysis activity"/>
    <property type="evidence" value="ECO:0007669"/>
    <property type="project" value="InterPro"/>
</dbReference>
<dbReference type="SMART" id="SM00534">
    <property type="entry name" value="MUTSac"/>
    <property type="match status" value="1"/>
</dbReference>
<dbReference type="SUPFAM" id="SSF48334">
    <property type="entry name" value="DNA repair protein MutS, domain III"/>
    <property type="match status" value="1"/>
</dbReference>
<keyword evidence="7" id="KW-0540">Nuclease</keyword>
<evidence type="ECO:0000256" key="7">
    <source>
        <dbReference type="HAMAP-Rule" id="MF_00092"/>
    </source>
</evidence>
<dbReference type="InterPro" id="IPR005747">
    <property type="entry name" value="MutS2"/>
</dbReference>
<dbReference type="Pfam" id="PF00488">
    <property type="entry name" value="MutS_V"/>
    <property type="match status" value="1"/>
</dbReference>
<evidence type="ECO:0000256" key="6">
    <source>
        <dbReference type="ARBA" id="ARBA00023125"/>
    </source>
</evidence>
<dbReference type="GO" id="GO:0045910">
    <property type="term" value="P:negative regulation of DNA recombination"/>
    <property type="evidence" value="ECO:0007669"/>
    <property type="project" value="InterPro"/>
</dbReference>
<gene>
    <name evidence="7" type="primary">mutS2</name>
    <name evidence="7" type="synonym">rqcU</name>
    <name evidence="11" type="ORF">C7378_2584</name>
</gene>
<sequence length="832" mass="90936">MDYAVPCGTVPFTIETVQLRREIPSLVSDCSPATLEWGRFLDLLANFCHSPVGRAWALALAPSTDRDWLAREHTLVGEMRLLIALVALPPLNALFDPAELLAKSRIEGAALEADELRRLLDLADIIAAWTALLRTPPDALDGRLAALTAITEQLFASDLRPMVASIRAKLLPDGTLTDDASPELRRIRREMERQQRAIEDSLRSALRRLSAGGSTQDDVITIRGERFVIPVKSESKRRVQGVVHGASSSGQTVYVEPLETIELNNDLVRLLEEEQSEIHRIFLAMTRQIAAQSPLLEAGAAVLAEVETLAARARFSNQFDCVRPLFTPVSEPELRLTNARHPLLEKRLRVSGGSIVPLSLALTSHARQLIISGPNTGGKTVGLKTAGLLAIMAQSGIPVPAEEAVFPVFDAFLADIGDAQSIERDLSTFSSHIVNLNRIAQAADGRSLVLLDELGSATDPEEGAALAVAIAEHFLNAHTWSIISTHHTSLKIYAENTEGVLNAAVGFDEQTLAPTYQLRLGVPGASAGINIAARLGLAPDIITSARSRLSTQTQDIGRFLDSLHAQIEAVTAERAALKLREQEIARERLRLETEGLKEWRVKVREMEQQLASLLKDFEYQARETVKAIDDRAAQQKLSKEAERRISRLRREFSDSFNSTVVAQHTGADKNDRNAQPHIVKHVTTGDTVKLRNLGRTGIIQRLIDANTFEVAVGPMKMRIARDEIAEVIHQTPIQAARGRGITVAVAEPDANLSSEINVIGRTADEATAEVERFLDQAFLAGLPHIRIVHGTGMGVLRRTLRAWLERHPHVASVSEPAQNQGGAGATVVELRN</sequence>
<dbReference type="EC" id="3.1.-.-" evidence="7"/>
<dbReference type="Gene3D" id="3.30.1370.110">
    <property type="match status" value="1"/>
</dbReference>
<dbReference type="HAMAP" id="MF_00092">
    <property type="entry name" value="MutS2"/>
    <property type="match status" value="1"/>
</dbReference>
<keyword evidence="7" id="KW-0255">Endonuclease</keyword>
<organism evidence="11 12">
    <name type="scientific">Acidipila rosea</name>
    <dbReference type="NCBI Taxonomy" id="768535"/>
    <lineage>
        <taxon>Bacteria</taxon>
        <taxon>Pseudomonadati</taxon>
        <taxon>Acidobacteriota</taxon>
        <taxon>Terriglobia</taxon>
        <taxon>Terriglobales</taxon>
        <taxon>Acidobacteriaceae</taxon>
        <taxon>Acidipila</taxon>
    </lineage>
</organism>
<dbReference type="SUPFAM" id="SSF160443">
    <property type="entry name" value="SMR domain-like"/>
    <property type="match status" value="1"/>
</dbReference>
<comment type="function">
    <text evidence="7">Acts as a ribosome collision sensor, splitting the ribosome into its 2 subunits. Detects stalled/collided 70S ribosomes which it binds and splits by an ATP-hydrolysis driven conformational change. Acts upstream of the ribosome quality control system (RQC), a ribosome-associated complex that mediates the extraction of incompletely synthesized nascent chains from stalled ribosomes and their subsequent degradation. Probably generates substrates for RQC.</text>
</comment>
<evidence type="ECO:0000256" key="4">
    <source>
        <dbReference type="ARBA" id="ARBA00022840"/>
    </source>
</evidence>
<dbReference type="GO" id="GO:0006298">
    <property type="term" value="P:mismatch repair"/>
    <property type="evidence" value="ECO:0007669"/>
    <property type="project" value="InterPro"/>
</dbReference>
<evidence type="ECO:0000259" key="10">
    <source>
        <dbReference type="PROSITE" id="PS50828"/>
    </source>
</evidence>
<dbReference type="AlphaFoldDB" id="A0A4R1L4J3"/>
<dbReference type="Gene3D" id="3.40.50.300">
    <property type="entry name" value="P-loop containing nucleotide triphosphate hydrolases"/>
    <property type="match status" value="1"/>
</dbReference>
<evidence type="ECO:0000256" key="3">
    <source>
        <dbReference type="ARBA" id="ARBA00022801"/>
    </source>
</evidence>
<dbReference type="GO" id="GO:0043023">
    <property type="term" value="F:ribosomal large subunit binding"/>
    <property type="evidence" value="ECO:0007669"/>
    <property type="project" value="UniProtKB-UniRule"/>
</dbReference>
<dbReference type="PANTHER" id="PTHR48466:SF2">
    <property type="entry name" value="OS10G0509000 PROTEIN"/>
    <property type="match status" value="1"/>
</dbReference>
<keyword evidence="12" id="KW-1185">Reference proteome</keyword>
<feature type="coiled-coil region" evidence="8">
    <location>
        <begin position="560"/>
        <end position="651"/>
    </location>
</feature>
<dbReference type="GO" id="GO:0019843">
    <property type="term" value="F:rRNA binding"/>
    <property type="evidence" value="ECO:0007669"/>
    <property type="project" value="UniProtKB-UniRule"/>
</dbReference>
<dbReference type="PANTHER" id="PTHR48466">
    <property type="entry name" value="OS10G0509000 PROTEIN-RELATED"/>
    <property type="match status" value="1"/>
</dbReference>